<dbReference type="Gene3D" id="1.10.150.130">
    <property type="match status" value="1"/>
</dbReference>
<protein>
    <submittedName>
        <fullName evidence="7">Site-specific recombinase XerD</fullName>
    </submittedName>
</protein>
<dbReference type="InterPro" id="IPR011010">
    <property type="entry name" value="DNA_brk_join_enz"/>
</dbReference>
<evidence type="ECO:0000313" key="7">
    <source>
        <dbReference type="EMBL" id="SKA97961.1"/>
    </source>
</evidence>
<keyword evidence="2 4" id="KW-0238">DNA-binding</keyword>
<dbReference type="InterPro" id="IPR025269">
    <property type="entry name" value="SAM-like_dom"/>
</dbReference>
<dbReference type="InterPro" id="IPR044068">
    <property type="entry name" value="CB"/>
</dbReference>
<dbReference type="InterPro" id="IPR002104">
    <property type="entry name" value="Integrase_catalytic"/>
</dbReference>
<dbReference type="SUPFAM" id="SSF56349">
    <property type="entry name" value="DNA breaking-rejoining enzymes"/>
    <property type="match status" value="1"/>
</dbReference>
<dbReference type="GO" id="GO:0003677">
    <property type="term" value="F:DNA binding"/>
    <property type="evidence" value="ECO:0007669"/>
    <property type="project" value="UniProtKB-UniRule"/>
</dbReference>
<keyword evidence="8" id="KW-1185">Reference proteome</keyword>
<keyword evidence="3" id="KW-0233">DNA recombination</keyword>
<evidence type="ECO:0000259" key="6">
    <source>
        <dbReference type="PROSITE" id="PS51900"/>
    </source>
</evidence>
<dbReference type="PANTHER" id="PTHR30349">
    <property type="entry name" value="PHAGE INTEGRASE-RELATED"/>
    <property type="match status" value="1"/>
</dbReference>
<comment type="similarity">
    <text evidence="1">Belongs to the 'phage' integrase family.</text>
</comment>
<evidence type="ECO:0000256" key="1">
    <source>
        <dbReference type="ARBA" id="ARBA00008857"/>
    </source>
</evidence>
<dbReference type="GO" id="GO:0006310">
    <property type="term" value="P:DNA recombination"/>
    <property type="evidence" value="ECO:0007669"/>
    <property type="project" value="UniProtKB-KW"/>
</dbReference>
<dbReference type="CDD" id="cd01189">
    <property type="entry name" value="INT_ICEBs1_C_like"/>
    <property type="match status" value="1"/>
</dbReference>
<dbReference type="OrthoDB" id="111144at2"/>
<dbReference type="AlphaFoldDB" id="A0A1T4Y9K0"/>
<reference evidence="7 8" key="1">
    <citation type="submission" date="2017-02" db="EMBL/GenBank/DDBJ databases">
        <authorList>
            <person name="Peterson S.W."/>
        </authorList>
    </citation>
    <scope>NUCLEOTIDE SEQUENCE [LARGE SCALE GENOMIC DNA]</scope>
    <source>
        <strain evidence="7 8">ATCC 27749</strain>
    </source>
</reference>
<dbReference type="InterPro" id="IPR010998">
    <property type="entry name" value="Integrase_recombinase_N"/>
</dbReference>
<dbReference type="Pfam" id="PF13102">
    <property type="entry name" value="Phage_int_SAM_5"/>
    <property type="match status" value="1"/>
</dbReference>
<dbReference type="Proteomes" id="UP000190286">
    <property type="component" value="Unassembled WGS sequence"/>
</dbReference>
<sequence>KDTVKQSTYASYRSYLNKHFCVLGKILLKKLEPHTLQEFYNYKFREEGLSPKTLRNYHMALHKCLQQAVKERLLVYNPCDAVTLPSGEKPEIVVFTNDQQRALVQASYRHRYGVFIRLDLCTGLRMGELLALKWEDIDFSTAQLHVRRTINRLAKYEAHDGENKTEIVFGTPKTKNSRRTIPLTRTMADELTRSKQQQAQDKIRAGDKYTNDGFIVTNEFGHYFEQKTFKDYYDRLLKDADIGHFTFHALRHTFATRALERGMDYKTLSAILGHYSVAFTMDTYVHSMDEHKRREMDKMDDMFGMQYSIFVENQPYPVLCTLSTDGCTAHVPDFPKIVITTSTLDAALLEVKQQIQKVLRQYKNPPIPTKQEQIVVPNNSVLVLVKAS</sequence>
<proteinExistence type="inferred from homology"/>
<accession>A0A1T4Y9K0</accession>
<organism evidence="7 8">
    <name type="scientific">Gemmiger formicilis</name>
    <dbReference type="NCBI Taxonomy" id="745368"/>
    <lineage>
        <taxon>Bacteria</taxon>
        <taxon>Bacillati</taxon>
        <taxon>Bacillota</taxon>
        <taxon>Clostridia</taxon>
        <taxon>Eubacteriales</taxon>
        <taxon>Gemmiger</taxon>
    </lineage>
</organism>
<evidence type="ECO:0000256" key="2">
    <source>
        <dbReference type="ARBA" id="ARBA00023125"/>
    </source>
</evidence>
<gene>
    <name evidence="7" type="ORF">SAMN02745178_02835</name>
</gene>
<name>A0A1T4Y9K0_9FIRM</name>
<dbReference type="RefSeq" id="WP_078785617.1">
    <property type="nucleotide sequence ID" value="NZ_FUYF01000049.1"/>
</dbReference>
<dbReference type="GO" id="GO:0015074">
    <property type="term" value="P:DNA integration"/>
    <property type="evidence" value="ECO:0007669"/>
    <property type="project" value="InterPro"/>
</dbReference>
<dbReference type="GeneID" id="93339250"/>
<dbReference type="InterPro" id="IPR013762">
    <property type="entry name" value="Integrase-like_cat_sf"/>
</dbReference>
<dbReference type="STRING" id="745368.SAMN02745178_02835"/>
<evidence type="ECO:0000256" key="4">
    <source>
        <dbReference type="PROSITE-ProRule" id="PRU01248"/>
    </source>
</evidence>
<feature type="non-terminal residue" evidence="7">
    <location>
        <position position="1"/>
    </location>
</feature>
<evidence type="ECO:0000313" key="8">
    <source>
        <dbReference type="Proteomes" id="UP000190286"/>
    </source>
</evidence>
<dbReference type="Pfam" id="PF00589">
    <property type="entry name" value="Phage_integrase"/>
    <property type="match status" value="1"/>
</dbReference>
<dbReference type="PROSITE" id="PS51898">
    <property type="entry name" value="TYR_RECOMBINASE"/>
    <property type="match status" value="1"/>
</dbReference>
<feature type="domain" description="Tyr recombinase" evidence="5">
    <location>
        <begin position="90"/>
        <end position="297"/>
    </location>
</feature>
<dbReference type="EMBL" id="FUYF01000049">
    <property type="protein sequence ID" value="SKA97961.1"/>
    <property type="molecule type" value="Genomic_DNA"/>
</dbReference>
<evidence type="ECO:0000259" key="5">
    <source>
        <dbReference type="PROSITE" id="PS51898"/>
    </source>
</evidence>
<dbReference type="PROSITE" id="PS51900">
    <property type="entry name" value="CB"/>
    <property type="match status" value="1"/>
</dbReference>
<dbReference type="Gene3D" id="1.10.443.10">
    <property type="entry name" value="Intergrase catalytic core"/>
    <property type="match status" value="1"/>
</dbReference>
<dbReference type="Gene3D" id="3.30.160.250">
    <property type="match status" value="1"/>
</dbReference>
<evidence type="ECO:0000256" key="3">
    <source>
        <dbReference type="ARBA" id="ARBA00023172"/>
    </source>
</evidence>
<dbReference type="PANTHER" id="PTHR30349:SF64">
    <property type="entry name" value="PROPHAGE INTEGRASE INTD-RELATED"/>
    <property type="match status" value="1"/>
</dbReference>
<feature type="domain" description="Core-binding (CB)" evidence="6">
    <location>
        <begin position="1"/>
        <end position="69"/>
    </location>
</feature>
<dbReference type="InterPro" id="IPR050090">
    <property type="entry name" value="Tyrosine_recombinase_XerCD"/>
</dbReference>